<dbReference type="EMBL" id="UGQL01000001">
    <property type="protein sequence ID" value="STZ26978.1"/>
    <property type="molecule type" value="Genomic_DNA"/>
</dbReference>
<keyword evidence="2" id="KW-1185">Reference proteome</keyword>
<dbReference type="Gene3D" id="3.40.50.10770">
    <property type="entry name" value="Hypothetical protein VC1899 like domain (Restriction endonuclease-like)"/>
    <property type="match status" value="1"/>
</dbReference>
<dbReference type="AlphaFoldDB" id="A0A378RJU9"/>
<evidence type="ECO:0000313" key="1">
    <source>
        <dbReference type="EMBL" id="STZ26978.1"/>
    </source>
</evidence>
<name>A0A378RJU9_MYROD</name>
<evidence type="ECO:0000313" key="2">
    <source>
        <dbReference type="Proteomes" id="UP000255024"/>
    </source>
</evidence>
<proteinExistence type="predicted"/>
<accession>A0A378RJU9</accession>
<dbReference type="Proteomes" id="UP000255024">
    <property type="component" value="Unassembled WGS sequence"/>
</dbReference>
<sequence>MIENVEYLEEWINLSLQGSFKKAQELYYDKLFSSVIERFENEYENTIETGSILFSVLGFSPEPIILTAKAIKPKLHVIFTTEGKMESDNYIEQFLESNYKVVYFKDESFETIYRTMKEQFIYIDTHNTNLHRSNIVIDITGGKKSMVASASIFGKDYGASIVYVDFKEYIPELRKPKPGSEILNIVYNPLVNQPEIFLK</sequence>
<dbReference type="RefSeq" id="WP_115090009.1">
    <property type="nucleotide sequence ID" value="NZ_CP068107.1"/>
</dbReference>
<gene>
    <name evidence="1" type="ORF">NCTC11179_00505</name>
</gene>
<dbReference type="SUPFAM" id="SSF52980">
    <property type="entry name" value="Restriction endonuclease-like"/>
    <property type="match status" value="1"/>
</dbReference>
<reference evidence="1 2" key="1">
    <citation type="submission" date="2018-06" db="EMBL/GenBank/DDBJ databases">
        <authorList>
            <consortium name="Pathogen Informatics"/>
            <person name="Doyle S."/>
        </authorList>
    </citation>
    <scope>NUCLEOTIDE SEQUENCE [LARGE SCALE GENOMIC DNA]</scope>
    <source>
        <strain evidence="1 2">NCTC11179</strain>
    </source>
</reference>
<dbReference type="InterPro" id="IPR011335">
    <property type="entry name" value="Restrct_endonuc-II-like"/>
</dbReference>
<protein>
    <submittedName>
        <fullName evidence="1">CRISPR-associated protein (Cas_Cas02710)</fullName>
    </submittedName>
</protein>
<organism evidence="1 2">
    <name type="scientific">Myroides odoratus</name>
    <name type="common">Flavobacterium odoratum</name>
    <dbReference type="NCBI Taxonomy" id="256"/>
    <lineage>
        <taxon>Bacteria</taxon>
        <taxon>Pseudomonadati</taxon>
        <taxon>Bacteroidota</taxon>
        <taxon>Flavobacteriia</taxon>
        <taxon>Flavobacteriales</taxon>
        <taxon>Flavobacteriaceae</taxon>
        <taxon>Myroides</taxon>
    </lineage>
</organism>